<feature type="domain" description="Transmembrane protein family 132 fourth" evidence="1">
    <location>
        <begin position="157"/>
        <end position="240"/>
    </location>
</feature>
<evidence type="ECO:0000313" key="2">
    <source>
        <dbReference type="EMBL" id="VDK69302.1"/>
    </source>
</evidence>
<dbReference type="InterPro" id="IPR031437">
    <property type="entry name" value="Ig_TMEM132_4th"/>
</dbReference>
<proteinExistence type="predicted"/>
<keyword evidence="3" id="KW-1185">Reference proteome</keyword>
<dbReference type="Pfam" id="PF16070">
    <property type="entry name" value="Ig_TMEM132_4th"/>
    <property type="match status" value="1"/>
</dbReference>
<name>A0A3P6S0T1_DIBLA</name>
<dbReference type="EMBL" id="UYRU01041735">
    <property type="protein sequence ID" value="VDK69302.1"/>
    <property type="molecule type" value="Genomic_DNA"/>
</dbReference>
<dbReference type="Proteomes" id="UP000281553">
    <property type="component" value="Unassembled WGS sequence"/>
</dbReference>
<organism evidence="2 3">
    <name type="scientific">Dibothriocephalus latus</name>
    <name type="common">Fish tapeworm</name>
    <name type="synonym">Diphyllobothrium latum</name>
    <dbReference type="NCBI Taxonomy" id="60516"/>
    <lineage>
        <taxon>Eukaryota</taxon>
        <taxon>Metazoa</taxon>
        <taxon>Spiralia</taxon>
        <taxon>Lophotrochozoa</taxon>
        <taxon>Platyhelminthes</taxon>
        <taxon>Cestoda</taxon>
        <taxon>Eucestoda</taxon>
        <taxon>Diphyllobothriidea</taxon>
        <taxon>Diphyllobothriidae</taxon>
        <taxon>Dibothriocephalus</taxon>
    </lineage>
</organism>
<accession>A0A3P6S0T1</accession>
<dbReference type="OrthoDB" id="10026202at2759"/>
<reference evidence="2 3" key="1">
    <citation type="submission" date="2018-11" db="EMBL/GenBank/DDBJ databases">
        <authorList>
            <consortium name="Pathogen Informatics"/>
        </authorList>
    </citation>
    <scope>NUCLEOTIDE SEQUENCE [LARGE SCALE GENOMIC DNA]</scope>
</reference>
<protein>
    <recommendedName>
        <fullName evidence="1">Transmembrane protein family 132 fourth domain-containing protein</fullName>
    </recommendedName>
</protein>
<sequence>MKHEGVQEVYNSILLVQVFGRNVTFTAITSSISVDIYHKRGGRVTLAVLYIFECMRRYAFQVLAWVEEKTGRALEREDPVIYKLLFRIVPPPKGPAGRVGPRLLWSLVSLSRRNTVDQAVSGSPIVTRLNVESLEYKYLTLVLKVRPLHLLSSLDSVLSGYPTRCPVWVFGLTHSNELEDVTSRANCHAGDDTVIHFPRDSCSAGLLFSGGELSGSSGLALVTKLDRSSAQENIVVWFPKPYTVNLVVDTPKAHNHSPLHEYSTETTLLRALIEYVARYY</sequence>
<gene>
    <name evidence="2" type="ORF">DILT_LOCUS2145</name>
</gene>
<dbReference type="AlphaFoldDB" id="A0A3P6S0T1"/>
<evidence type="ECO:0000313" key="3">
    <source>
        <dbReference type="Proteomes" id="UP000281553"/>
    </source>
</evidence>
<evidence type="ECO:0000259" key="1">
    <source>
        <dbReference type="Pfam" id="PF16070"/>
    </source>
</evidence>